<name>A0AAE0AJA7_9ROSI</name>
<protein>
    <recommendedName>
        <fullName evidence="1">RNase H type-1 domain-containing protein</fullName>
    </recommendedName>
</protein>
<dbReference type="EMBL" id="JANJYJ010000004">
    <property type="protein sequence ID" value="KAK3219077.1"/>
    <property type="molecule type" value="Genomic_DNA"/>
</dbReference>
<dbReference type="PROSITE" id="PS50879">
    <property type="entry name" value="RNASE_H_1"/>
    <property type="match status" value="1"/>
</dbReference>
<dbReference type="InterPro" id="IPR002156">
    <property type="entry name" value="RNaseH_domain"/>
</dbReference>
<evidence type="ECO:0000313" key="3">
    <source>
        <dbReference type="Proteomes" id="UP001281410"/>
    </source>
</evidence>
<accession>A0AAE0AJA7</accession>
<evidence type="ECO:0000259" key="1">
    <source>
        <dbReference type="PROSITE" id="PS50879"/>
    </source>
</evidence>
<dbReference type="InterPro" id="IPR036397">
    <property type="entry name" value="RNaseH_sf"/>
</dbReference>
<dbReference type="AlphaFoldDB" id="A0AAE0AJA7"/>
<dbReference type="GO" id="GO:0004523">
    <property type="term" value="F:RNA-DNA hybrid ribonuclease activity"/>
    <property type="evidence" value="ECO:0007669"/>
    <property type="project" value="InterPro"/>
</dbReference>
<dbReference type="PANTHER" id="PTHR47723">
    <property type="entry name" value="OS05G0353850 PROTEIN"/>
    <property type="match status" value="1"/>
</dbReference>
<sequence>MVLTNLQRTVRGLAVDASCPRSDSLGPSNIPNYLLFACVIWFLWKWRCKRVFEHDFSISISPNLIVTSFCKDWLNANVCPTRNVLSILVAWVPPSEGWVKLNVDGSCDGESGIITAGGVLRNHKKEWINGFAMNIGVGNVLDAEFWGLFEGFSMAWKLGFRRVFVESDSISVVQLIAKNSNINHPLFSLIQSCKMLIVGSWDCTVNHVFREGNCVADGLARLGYGKEIAITTVDWHPTLPVFLIGSADNSVRMTSKL</sequence>
<feature type="domain" description="RNase H type-1" evidence="1">
    <location>
        <begin position="95"/>
        <end position="225"/>
    </location>
</feature>
<keyword evidence="3" id="KW-1185">Reference proteome</keyword>
<organism evidence="2 3">
    <name type="scientific">Dipteronia sinensis</name>
    <dbReference type="NCBI Taxonomy" id="43782"/>
    <lineage>
        <taxon>Eukaryota</taxon>
        <taxon>Viridiplantae</taxon>
        <taxon>Streptophyta</taxon>
        <taxon>Embryophyta</taxon>
        <taxon>Tracheophyta</taxon>
        <taxon>Spermatophyta</taxon>
        <taxon>Magnoliopsida</taxon>
        <taxon>eudicotyledons</taxon>
        <taxon>Gunneridae</taxon>
        <taxon>Pentapetalae</taxon>
        <taxon>rosids</taxon>
        <taxon>malvids</taxon>
        <taxon>Sapindales</taxon>
        <taxon>Sapindaceae</taxon>
        <taxon>Hippocastanoideae</taxon>
        <taxon>Acereae</taxon>
        <taxon>Dipteronia</taxon>
    </lineage>
</organism>
<proteinExistence type="predicted"/>
<comment type="caution">
    <text evidence="2">The sequence shown here is derived from an EMBL/GenBank/DDBJ whole genome shotgun (WGS) entry which is preliminary data.</text>
</comment>
<reference evidence="2" key="1">
    <citation type="journal article" date="2023" name="Plant J.">
        <title>Genome sequences and population genomics provide insights into the demographic history, inbreeding, and mutation load of two 'living fossil' tree species of Dipteronia.</title>
        <authorList>
            <person name="Feng Y."/>
            <person name="Comes H.P."/>
            <person name="Chen J."/>
            <person name="Zhu S."/>
            <person name="Lu R."/>
            <person name="Zhang X."/>
            <person name="Li P."/>
            <person name="Qiu J."/>
            <person name="Olsen K.M."/>
            <person name="Qiu Y."/>
        </authorList>
    </citation>
    <scope>NUCLEOTIDE SEQUENCE</scope>
    <source>
        <strain evidence="2">NBL</strain>
    </source>
</reference>
<dbReference type="Proteomes" id="UP001281410">
    <property type="component" value="Unassembled WGS sequence"/>
</dbReference>
<dbReference type="PANTHER" id="PTHR47723:SF19">
    <property type="entry name" value="POLYNUCLEOTIDYL TRANSFERASE, RIBONUCLEASE H-LIKE SUPERFAMILY PROTEIN"/>
    <property type="match status" value="1"/>
</dbReference>
<dbReference type="CDD" id="cd06222">
    <property type="entry name" value="RNase_H_like"/>
    <property type="match status" value="1"/>
</dbReference>
<dbReference type="GO" id="GO:0003676">
    <property type="term" value="F:nucleic acid binding"/>
    <property type="evidence" value="ECO:0007669"/>
    <property type="project" value="InterPro"/>
</dbReference>
<dbReference type="SUPFAM" id="SSF53098">
    <property type="entry name" value="Ribonuclease H-like"/>
    <property type="match status" value="1"/>
</dbReference>
<dbReference type="InterPro" id="IPR012337">
    <property type="entry name" value="RNaseH-like_sf"/>
</dbReference>
<dbReference type="InterPro" id="IPR053151">
    <property type="entry name" value="RNase_H-like"/>
</dbReference>
<gene>
    <name evidence="2" type="ORF">Dsin_013047</name>
</gene>
<dbReference type="Gene3D" id="3.30.420.10">
    <property type="entry name" value="Ribonuclease H-like superfamily/Ribonuclease H"/>
    <property type="match status" value="1"/>
</dbReference>
<evidence type="ECO:0000313" key="2">
    <source>
        <dbReference type="EMBL" id="KAK3219077.1"/>
    </source>
</evidence>
<dbReference type="Pfam" id="PF13456">
    <property type="entry name" value="RVT_3"/>
    <property type="match status" value="1"/>
</dbReference>
<dbReference type="InterPro" id="IPR044730">
    <property type="entry name" value="RNase_H-like_dom_plant"/>
</dbReference>